<protein>
    <submittedName>
        <fullName evidence="2">Uncharacterized protein</fullName>
    </submittedName>
</protein>
<dbReference type="EMBL" id="AZHC01000005">
    <property type="protein sequence ID" value="OAA47621.1"/>
    <property type="molecule type" value="Genomic_DNA"/>
</dbReference>
<evidence type="ECO:0000313" key="2">
    <source>
        <dbReference type="EMBL" id="OAA47621.1"/>
    </source>
</evidence>
<feature type="region of interest" description="Disordered" evidence="1">
    <location>
        <begin position="1"/>
        <end position="73"/>
    </location>
</feature>
<comment type="caution">
    <text evidence="2">The sequence shown here is derived from an EMBL/GenBank/DDBJ whole genome shotgun (WGS) entry which is preliminary data.</text>
</comment>
<evidence type="ECO:0000256" key="1">
    <source>
        <dbReference type="SAM" id="MobiDB-lite"/>
    </source>
</evidence>
<accession>A0A167H8Q4</accession>
<proteinExistence type="predicted"/>
<keyword evidence="3" id="KW-1185">Reference proteome</keyword>
<dbReference type="AlphaFoldDB" id="A0A167H8Q4"/>
<gene>
    <name evidence="2" type="ORF">NOR_02111</name>
</gene>
<reference evidence="2 3" key="1">
    <citation type="journal article" date="2016" name="Genome Biol. Evol.">
        <title>Divergent and convergent evolution of fungal pathogenicity.</title>
        <authorList>
            <person name="Shang Y."/>
            <person name="Xiao G."/>
            <person name="Zheng P."/>
            <person name="Cen K."/>
            <person name="Zhan S."/>
            <person name="Wang C."/>
        </authorList>
    </citation>
    <scope>NUCLEOTIDE SEQUENCE [LARGE SCALE GENOMIC DNA]</scope>
    <source>
        <strain evidence="2 3">RCEF 4871</strain>
    </source>
</reference>
<evidence type="ECO:0000313" key="3">
    <source>
        <dbReference type="Proteomes" id="UP000243498"/>
    </source>
</evidence>
<feature type="compositionally biased region" description="Polar residues" evidence="1">
    <location>
        <begin position="14"/>
        <end position="27"/>
    </location>
</feature>
<dbReference type="Proteomes" id="UP000243498">
    <property type="component" value="Unassembled WGS sequence"/>
</dbReference>
<name>A0A167H8Q4_METRR</name>
<sequence>MPPTLAARGGPQWPRTNSLSTPRSSGAASGYGHGKSKSNGVAGKTVFGTRGRAVRQYERTTCYPPQQEKPKLT</sequence>
<organism evidence="2 3">
    <name type="scientific">Metarhizium rileyi (strain RCEF 4871)</name>
    <name type="common">Nomuraea rileyi</name>
    <dbReference type="NCBI Taxonomy" id="1649241"/>
    <lineage>
        <taxon>Eukaryota</taxon>
        <taxon>Fungi</taxon>
        <taxon>Dikarya</taxon>
        <taxon>Ascomycota</taxon>
        <taxon>Pezizomycotina</taxon>
        <taxon>Sordariomycetes</taxon>
        <taxon>Hypocreomycetidae</taxon>
        <taxon>Hypocreales</taxon>
        <taxon>Clavicipitaceae</taxon>
        <taxon>Metarhizium</taxon>
    </lineage>
</organism>